<evidence type="ECO:0000313" key="2">
    <source>
        <dbReference type="Proteomes" id="UP001597201"/>
    </source>
</evidence>
<proteinExistence type="predicted"/>
<name>A0ABW3Y2K5_9FLAO</name>
<gene>
    <name evidence="1" type="ORF">ACFQ39_10775</name>
</gene>
<keyword evidence="2" id="KW-1185">Reference proteome</keyword>
<protein>
    <recommendedName>
        <fullName evidence="3">Polysaccharide (De)acetylase</fullName>
    </recommendedName>
</protein>
<dbReference type="RefSeq" id="WP_377178904.1">
    <property type="nucleotide sequence ID" value="NZ_JBHTMY010000003.1"/>
</dbReference>
<accession>A0ABW3Y2K5</accession>
<comment type="caution">
    <text evidence="1">The sequence shown here is derived from an EMBL/GenBank/DDBJ whole genome shotgun (WGS) entry which is preliminary data.</text>
</comment>
<dbReference type="EMBL" id="JBHTMY010000003">
    <property type="protein sequence ID" value="MFD1316103.1"/>
    <property type="molecule type" value="Genomic_DNA"/>
</dbReference>
<dbReference type="Proteomes" id="UP001597201">
    <property type="component" value="Unassembled WGS sequence"/>
</dbReference>
<organism evidence="1 2">
    <name type="scientific">Namhaeicola litoreus</name>
    <dbReference type="NCBI Taxonomy" id="1052145"/>
    <lineage>
        <taxon>Bacteria</taxon>
        <taxon>Pseudomonadati</taxon>
        <taxon>Bacteroidota</taxon>
        <taxon>Flavobacteriia</taxon>
        <taxon>Flavobacteriales</taxon>
        <taxon>Flavobacteriaceae</taxon>
        <taxon>Namhaeicola</taxon>
    </lineage>
</organism>
<evidence type="ECO:0000313" key="1">
    <source>
        <dbReference type="EMBL" id="MFD1316103.1"/>
    </source>
</evidence>
<dbReference type="SUPFAM" id="SSF88713">
    <property type="entry name" value="Glycoside hydrolase/deacetylase"/>
    <property type="match status" value="1"/>
</dbReference>
<evidence type="ECO:0008006" key="3">
    <source>
        <dbReference type="Google" id="ProtNLM"/>
    </source>
</evidence>
<reference evidence="2" key="1">
    <citation type="journal article" date="2019" name="Int. J. Syst. Evol. Microbiol.">
        <title>The Global Catalogue of Microorganisms (GCM) 10K type strain sequencing project: providing services to taxonomists for standard genome sequencing and annotation.</title>
        <authorList>
            <consortium name="The Broad Institute Genomics Platform"/>
            <consortium name="The Broad Institute Genome Sequencing Center for Infectious Disease"/>
            <person name="Wu L."/>
            <person name="Ma J."/>
        </authorList>
    </citation>
    <scope>NUCLEOTIDE SEQUENCE [LARGE SCALE GENOMIC DNA]</scope>
    <source>
        <strain evidence="2">CCUG 61485</strain>
    </source>
</reference>
<sequence>MKQKLFNHIKNIPGWKSKRKIVLFSVDDYGNVRLDSQKARKELDKAGLKVSTRFDAYDTLETKEDLEQLFEILNSVKDAHEKPAVFTPYALPCNIDFERIKSEEQREYFYELLPQTFSKLEDLQTKAYLGTWPLWLEGINKGFLKPQFHGREHLNLVVFKEKLKTKDKDLMVNLENRSYTSIEAKNYEPIGYTAAFSFRNQDDQKDFPDLMETGLDAFEKVFGYPATVFTPPAGQFPVTLEGSLSELGLQHLDKPFYTARHLGNDQYKKEINVLGFDHKSNLTWLVRNVVFEPTDDRGLDWVTYTFQQVEAAFFWGKPANISSHRVNFCGHIDPKNRAKGLGALKELLKRIVQKWPEVEFMSADALGDLILEERRRD</sequence>
<dbReference type="InterPro" id="IPR011330">
    <property type="entry name" value="Glyco_hydro/deAcase_b/a-brl"/>
</dbReference>